<gene>
    <name evidence="1" type="ORF">GGX14DRAFT_400682</name>
</gene>
<dbReference type="Proteomes" id="UP001219525">
    <property type="component" value="Unassembled WGS sequence"/>
</dbReference>
<keyword evidence="2" id="KW-1185">Reference proteome</keyword>
<protein>
    <submittedName>
        <fullName evidence="1">Uncharacterized protein</fullName>
    </submittedName>
</protein>
<dbReference type="AlphaFoldDB" id="A0AAD6V1I2"/>
<reference evidence="1" key="1">
    <citation type="submission" date="2023-03" db="EMBL/GenBank/DDBJ databases">
        <title>Massive genome expansion in bonnet fungi (Mycena s.s.) driven by repeated elements and novel gene families across ecological guilds.</title>
        <authorList>
            <consortium name="Lawrence Berkeley National Laboratory"/>
            <person name="Harder C.B."/>
            <person name="Miyauchi S."/>
            <person name="Viragh M."/>
            <person name="Kuo A."/>
            <person name="Thoen E."/>
            <person name="Andreopoulos B."/>
            <person name="Lu D."/>
            <person name="Skrede I."/>
            <person name="Drula E."/>
            <person name="Henrissat B."/>
            <person name="Morin E."/>
            <person name="Kohler A."/>
            <person name="Barry K."/>
            <person name="LaButti K."/>
            <person name="Morin E."/>
            <person name="Salamov A."/>
            <person name="Lipzen A."/>
            <person name="Mereny Z."/>
            <person name="Hegedus B."/>
            <person name="Baldrian P."/>
            <person name="Stursova M."/>
            <person name="Weitz H."/>
            <person name="Taylor A."/>
            <person name="Grigoriev I.V."/>
            <person name="Nagy L.G."/>
            <person name="Martin F."/>
            <person name="Kauserud H."/>
        </authorList>
    </citation>
    <scope>NUCLEOTIDE SEQUENCE</scope>
    <source>
        <strain evidence="1">9144</strain>
    </source>
</reference>
<name>A0AAD6V1I2_9AGAR</name>
<proteinExistence type="predicted"/>
<evidence type="ECO:0000313" key="2">
    <source>
        <dbReference type="Proteomes" id="UP001219525"/>
    </source>
</evidence>
<evidence type="ECO:0000313" key="1">
    <source>
        <dbReference type="EMBL" id="KAJ7200327.1"/>
    </source>
</evidence>
<organism evidence="1 2">
    <name type="scientific">Mycena pura</name>
    <dbReference type="NCBI Taxonomy" id="153505"/>
    <lineage>
        <taxon>Eukaryota</taxon>
        <taxon>Fungi</taxon>
        <taxon>Dikarya</taxon>
        <taxon>Basidiomycota</taxon>
        <taxon>Agaricomycotina</taxon>
        <taxon>Agaricomycetes</taxon>
        <taxon>Agaricomycetidae</taxon>
        <taxon>Agaricales</taxon>
        <taxon>Marasmiineae</taxon>
        <taxon>Mycenaceae</taxon>
        <taxon>Mycena</taxon>
    </lineage>
</organism>
<comment type="caution">
    <text evidence="1">The sequence shown here is derived from an EMBL/GenBank/DDBJ whole genome shotgun (WGS) entry which is preliminary data.</text>
</comment>
<dbReference type="EMBL" id="JARJCW010000063">
    <property type="protein sequence ID" value="KAJ7200327.1"/>
    <property type="molecule type" value="Genomic_DNA"/>
</dbReference>
<accession>A0AAD6V1I2</accession>
<sequence>MYGLRRPRISTKAIVSLKSSGEFMAAGLWSVGGGTWSIGGDVGPQLIYMADEPLFSFLGRSTRQTKLRIRWGLRERSLWSMDRSIDLLPQLIHALAITTFEDAEFATAGGHLQVVHTNLVAPSDASCGSHGITIMSGARNLIVAGWTCNRKLWRHEQNVMTQESRSPKMGFSRRSTPHVPRQLGSFHVCCVDRCTGQVGLMLNPWSHGSKMSVSIVTSLNVKQISPTGAMAK</sequence>